<dbReference type="Proteomes" id="UP001062846">
    <property type="component" value="Chromosome 8"/>
</dbReference>
<protein>
    <submittedName>
        <fullName evidence="1">Uncharacterized protein</fullName>
    </submittedName>
</protein>
<dbReference type="EMBL" id="CM046395">
    <property type="protein sequence ID" value="KAI8543937.1"/>
    <property type="molecule type" value="Genomic_DNA"/>
</dbReference>
<proteinExistence type="predicted"/>
<name>A0ACC0MSD8_RHOML</name>
<comment type="caution">
    <text evidence="1">The sequence shown here is derived from an EMBL/GenBank/DDBJ whole genome shotgun (WGS) entry which is preliminary data.</text>
</comment>
<gene>
    <name evidence="1" type="ORF">RHMOL_Rhmol08G0256400</name>
</gene>
<accession>A0ACC0MSD8</accession>
<evidence type="ECO:0000313" key="1">
    <source>
        <dbReference type="EMBL" id="KAI8543937.1"/>
    </source>
</evidence>
<keyword evidence="2" id="KW-1185">Reference proteome</keyword>
<reference evidence="1" key="1">
    <citation type="submission" date="2022-02" db="EMBL/GenBank/DDBJ databases">
        <title>Plant Genome Project.</title>
        <authorList>
            <person name="Zhang R.-G."/>
        </authorList>
    </citation>
    <scope>NUCLEOTIDE SEQUENCE</scope>
    <source>
        <strain evidence="1">AT1</strain>
    </source>
</reference>
<sequence length="171" mass="18676">MVIRVNGVYRLRYREGEKEHGSNDRENGPRVPKIGVDEVCTPHVPPLLAVLVNPLVHHIQVAVRVERHVLGEGVEELGDGLVAPDGVLDDAPGVQEANVLGAVDDGVHEEDVGSHRVPCPDVEPLERDEVQKHRLGGVVHHDEREPQHPAFEGDVLQAAALVSFEPDSRLV</sequence>
<evidence type="ECO:0000313" key="2">
    <source>
        <dbReference type="Proteomes" id="UP001062846"/>
    </source>
</evidence>
<organism evidence="1 2">
    <name type="scientific">Rhododendron molle</name>
    <name type="common">Chinese azalea</name>
    <name type="synonym">Azalea mollis</name>
    <dbReference type="NCBI Taxonomy" id="49168"/>
    <lineage>
        <taxon>Eukaryota</taxon>
        <taxon>Viridiplantae</taxon>
        <taxon>Streptophyta</taxon>
        <taxon>Embryophyta</taxon>
        <taxon>Tracheophyta</taxon>
        <taxon>Spermatophyta</taxon>
        <taxon>Magnoliopsida</taxon>
        <taxon>eudicotyledons</taxon>
        <taxon>Gunneridae</taxon>
        <taxon>Pentapetalae</taxon>
        <taxon>asterids</taxon>
        <taxon>Ericales</taxon>
        <taxon>Ericaceae</taxon>
        <taxon>Ericoideae</taxon>
        <taxon>Rhodoreae</taxon>
        <taxon>Rhododendron</taxon>
    </lineage>
</organism>